<keyword evidence="4" id="KW-1185">Reference proteome</keyword>
<keyword evidence="1" id="KW-1133">Transmembrane helix</keyword>
<dbReference type="Pfam" id="PF20349">
    <property type="entry name" value="DUF6644"/>
    <property type="match status" value="1"/>
</dbReference>
<dbReference type="EMBL" id="JAHGAW010000002">
    <property type="protein sequence ID" value="MBT2186138.1"/>
    <property type="molecule type" value="Genomic_DNA"/>
</dbReference>
<dbReference type="RefSeq" id="WP_214621872.1">
    <property type="nucleotide sequence ID" value="NZ_JAHGAW010000002.1"/>
</dbReference>
<proteinExistence type="predicted"/>
<feature type="transmembrane region" description="Helical" evidence="1">
    <location>
        <begin position="138"/>
        <end position="158"/>
    </location>
</feature>
<evidence type="ECO:0000259" key="2">
    <source>
        <dbReference type="Pfam" id="PF20349"/>
    </source>
</evidence>
<evidence type="ECO:0000313" key="4">
    <source>
        <dbReference type="Proteomes" id="UP001138757"/>
    </source>
</evidence>
<sequence>MYDLLDAIGSSAIGDFMAVDPSAFPAVETVHVIAITTVIGLIAIVDLRLIGLAGVSYPISRLSRALLPPTWIAFILAGITGTLLFTSQPVTYFDNMAFRIKLALMLLAGINMLVFHYLTMRNIAAWDRGGPIPAAAKLAGLLSLSIWILVVACGRWIGFTTAPF</sequence>
<feature type="transmembrane region" description="Helical" evidence="1">
    <location>
        <begin position="30"/>
        <end position="53"/>
    </location>
</feature>
<feature type="transmembrane region" description="Helical" evidence="1">
    <location>
        <begin position="98"/>
        <end position="118"/>
    </location>
</feature>
<dbReference type="AlphaFoldDB" id="A0A9X1DAE0"/>
<name>A0A9X1DAE0_9SPHN</name>
<dbReference type="Proteomes" id="UP001138757">
    <property type="component" value="Unassembled WGS sequence"/>
</dbReference>
<keyword evidence="1" id="KW-0472">Membrane</keyword>
<accession>A0A9X1DAE0</accession>
<evidence type="ECO:0000256" key="1">
    <source>
        <dbReference type="SAM" id="Phobius"/>
    </source>
</evidence>
<gene>
    <name evidence="3" type="ORF">KK488_04185</name>
</gene>
<organism evidence="3 4">
    <name type="scientific">Sphingobium nicotianae</name>
    <dbReference type="NCBI Taxonomy" id="2782607"/>
    <lineage>
        <taxon>Bacteria</taxon>
        <taxon>Pseudomonadati</taxon>
        <taxon>Pseudomonadota</taxon>
        <taxon>Alphaproteobacteria</taxon>
        <taxon>Sphingomonadales</taxon>
        <taxon>Sphingomonadaceae</taxon>
        <taxon>Sphingobium</taxon>
    </lineage>
</organism>
<dbReference type="InterPro" id="IPR046586">
    <property type="entry name" value="DUF6644"/>
</dbReference>
<evidence type="ECO:0000313" key="3">
    <source>
        <dbReference type="EMBL" id="MBT2186138.1"/>
    </source>
</evidence>
<keyword evidence="1" id="KW-0812">Transmembrane</keyword>
<protein>
    <recommendedName>
        <fullName evidence="2">DUF6644 domain-containing protein</fullName>
    </recommendedName>
</protein>
<comment type="caution">
    <text evidence="3">The sequence shown here is derived from an EMBL/GenBank/DDBJ whole genome shotgun (WGS) entry which is preliminary data.</text>
</comment>
<feature type="domain" description="DUF6644" evidence="2">
    <location>
        <begin position="28"/>
        <end position="159"/>
    </location>
</feature>
<reference evidence="3" key="1">
    <citation type="submission" date="2021-05" db="EMBL/GenBank/DDBJ databases">
        <title>Genome of Sphingobium sp. strain.</title>
        <authorList>
            <person name="Fan R."/>
        </authorList>
    </citation>
    <scope>NUCLEOTIDE SEQUENCE</scope>
    <source>
        <strain evidence="3">H33</strain>
    </source>
</reference>
<feature type="transmembrane region" description="Helical" evidence="1">
    <location>
        <begin position="65"/>
        <end position="86"/>
    </location>
</feature>